<evidence type="ECO:0000256" key="7">
    <source>
        <dbReference type="ARBA" id="ARBA00023295"/>
    </source>
</evidence>
<evidence type="ECO:0000256" key="5">
    <source>
        <dbReference type="ARBA" id="ARBA00022801"/>
    </source>
</evidence>
<dbReference type="InterPro" id="IPR017853">
    <property type="entry name" value="GH"/>
</dbReference>
<comment type="function">
    <text evidence="1">Alpha-L-fucosidase is responsible for hydrolyzing the alpha-1,6-linked fucose joined to the reducing-end N-acetylglucosamine of the carbohydrate moieties of glycoproteins.</text>
</comment>
<keyword evidence="6" id="KW-0325">Glycoprotein</keyword>
<feature type="domain" description="Glycoside hydrolase family 29 N-terminal" evidence="9">
    <location>
        <begin position="25"/>
        <end position="355"/>
    </location>
</feature>
<dbReference type="PIRSF" id="PIRSF001092">
    <property type="entry name" value="Alpha-L-fucosidase"/>
    <property type="match status" value="1"/>
</dbReference>
<dbReference type="EMBL" id="DS469608">
    <property type="protein sequence ID" value="EDO39344.1"/>
    <property type="molecule type" value="Genomic_DNA"/>
</dbReference>
<dbReference type="HOGENOM" id="CLU_002934_1_1_1"/>
<dbReference type="STRING" id="45351.A7SAB9"/>
<dbReference type="Proteomes" id="UP000001593">
    <property type="component" value="Unassembled WGS sequence"/>
</dbReference>
<organism evidence="11 12">
    <name type="scientific">Nematostella vectensis</name>
    <name type="common">Starlet sea anemone</name>
    <dbReference type="NCBI Taxonomy" id="45351"/>
    <lineage>
        <taxon>Eukaryota</taxon>
        <taxon>Metazoa</taxon>
        <taxon>Cnidaria</taxon>
        <taxon>Anthozoa</taxon>
        <taxon>Hexacorallia</taxon>
        <taxon>Actiniaria</taxon>
        <taxon>Edwardsiidae</taxon>
        <taxon>Nematostella</taxon>
    </lineage>
</organism>
<dbReference type="PhylomeDB" id="A7SAB9"/>
<evidence type="ECO:0000313" key="11">
    <source>
        <dbReference type="EMBL" id="EDO39344.1"/>
    </source>
</evidence>
<keyword evidence="4" id="KW-0732">Signal</keyword>
<evidence type="ECO:0000256" key="1">
    <source>
        <dbReference type="ARBA" id="ARBA00004071"/>
    </source>
</evidence>
<dbReference type="PRINTS" id="PR00741">
    <property type="entry name" value="GLHYDRLASE29"/>
</dbReference>
<evidence type="ECO:0000259" key="10">
    <source>
        <dbReference type="Pfam" id="PF16757"/>
    </source>
</evidence>
<dbReference type="GO" id="GO:0005764">
    <property type="term" value="C:lysosome"/>
    <property type="evidence" value="ECO:0000318"/>
    <property type="project" value="GO_Central"/>
</dbReference>
<dbReference type="PANTHER" id="PTHR10030:SF37">
    <property type="entry name" value="ALPHA-L-FUCOSIDASE-RELATED"/>
    <property type="match status" value="1"/>
</dbReference>
<dbReference type="Gene3D" id="3.20.20.80">
    <property type="entry name" value="Glycosidases"/>
    <property type="match status" value="1"/>
</dbReference>
<name>A7SAB9_NEMVE</name>
<dbReference type="InterPro" id="IPR013780">
    <property type="entry name" value="Glyco_hydro_b"/>
</dbReference>
<reference evidence="11 12" key="1">
    <citation type="journal article" date="2007" name="Science">
        <title>Sea anemone genome reveals ancestral eumetazoan gene repertoire and genomic organization.</title>
        <authorList>
            <person name="Putnam N.H."/>
            <person name="Srivastava M."/>
            <person name="Hellsten U."/>
            <person name="Dirks B."/>
            <person name="Chapman J."/>
            <person name="Salamov A."/>
            <person name="Terry A."/>
            <person name="Shapiro H."/>
            <person name="Lindquist E."/>
            <person name="Kapitonov V.V."/>
            <person name="Jurka J."/>
            <person name="Genikhovich G."/>
            <person name="Grigoriev I.V."/>
            <person name="Lucas S.M."/>
            <person name="Steele R.E."/>
            <person name="Finnerty J.R."/>
            <person name="Technau U."/>
            <person name="Martindale M.Q."/>
            <person name="Rokhsar D.S."/>
        </authorList>
    </citation>
    <scope>NUCLEOTIDE SEQUENCE [LARGE SCALE GENOMIC DNA]</scope>
    <source>
        <strain evidence="12">CH2 X CH6</strain>
    </source>
</reference>
<keyword evidence="7 8" id="KW-0326">Glycosidase</keyword>
<keyword evidence="5 8" id="KW-0378">Hydrolase</keyword>
<evidence type="ECO:0000256" key="3">
    <source>
        <dbReference type="ARBA" id="ARBA00012662"/>
    </source>
</evidence>
<evidence type="ECO:0000256" key="4">
    <source>
        <dbReference type="ARBA" id="ARBA00022729"/>
    </source>
</evidence>
<dbReference type="InterPro" id="IPR031919">
    <property type="entry name" value="Fucosidase_C"/>
</dbReference>
<comment type="similarity">
    <text evidence="2 8">Belongs to the glycosyl hydrolase 29 family.</text>
</comment>
<evidence type="ECO:0000259" key="9">
    <source>
        <dbReference type="Pfam" id="PF01120"/>
    </source>
</evidence>
<dbReference type="GO" id="GO:0016139">
    <property type="term" value="P:glycoside catabolic process"/>
    <property type="evidence" value="ECO:0000318"/>
    <property type="project" value="GO_Central"/>
</dbReference>
<evidence type="ECO:0000256" key="6">
    <source>
        <dbReference type="ARBA" id="ARBA00023180"/>
    </source>
</evidence>
<dbReference type="Gene3D" id="2.60.40.1180">
    <property type="entry name" value="Golgi alpha-mannosidase II"/>
    <property type="match status" value="1"/>
</dbReference>
<keyword evidence="12" id="KW-1185">Reference proteome</keyword>
<dbReference type="OMA" id="FFNASYW"/>
<dbReference type="SMART" id="SM00812">
    <property type="entry name" value="Alpha_L_fucos"/>
    <property type="match status" value="1"/>
</dbReference>
<feature type="domain" description="Alpha-L-fucosidase C-terminal" evidence="10">
    <location>
        <begin position="366"/>
        <end position="456"/>
    </location>
</feature>
<dbReference type="EC" id="3.2.1.51" evidence="3"/>
<sequence>MFASVIRSQQKDDSYYELNQIPYYSTPDWESLDARPLPSWYEDAKFGIFVHWGLYSVPGVGSEWFWYHWRQGYPEIMEYMWRNYPPGFSYADFASKLKAEMFNATAWHELIAKSGARYFVFTGKHHDGFVNWNTSYSWNWNSVDNGPHRDIVGELASVFHMYGDIKFGLYYSLYEWFNPLYLKDKRKNFMTDEYVKTVVKPQLRELVNKYMPDILWADGDWEAKDSYWGSKEFLTWLYNDSPVASSIVVNDRWGRGCGCNHGGVLVCADRFNPGHMMHRPWENAMTIDKKSWGYRRNAKLSEYLSTYDLIRELASTVSCGGNLLMNIAPAPDGSIPLIFQERLEEMGDWLQFNGEAIYGSRPWKAQNDSRNGNVWYTTKDGYVYAIVLEWPTSGTLLLGAPVPSQNTTVTMLGLTGEFSWYVHYDKINGAEEIPHEVPAIPIFELPSKLAWVFKIKDVK</sequence>
<proteinExistence type="inferred from homology"/>
<dbReference type="eggNOG" id="KOG3340">
    <property type="taxonomic scope" value="Eukaryota"/>
</dbReference>
<dbReference type="InParanoid" id="A7SAB9"/>
<gene>
    <name evidence="11" type="ORF">NEMVEDRAFT_v1g235182</name>
</gene>
<evidence type="ECO:0000256" key="2">
    <source>
        <dbReference type="ARBA" id="ARBA00007951"/>
    </source>
</evidence>
<dbReference type="GO" id="GO:0006004">
    <property type="term" value="P:fucose metabolic process"/>
    <property type="evidence" value="ECO:0000318"/>
    <property type="project" value="GO_Central"/>
</dbReference>
<dbReference type="FunFam" id="2.60.40.1180:FF:000051">
    <property type="entry name" value="Alpha-L-fucosidase"/>
    <property type="match status" value="1"/>
</dbReference>
<dbReference type="InterPro" id="IPR057739">
    <property type="entry name" value="Glyco_hydro_29_N"/>
</dbReference>
<dbReference type="Pfam" id="PF01120">
    <property type="entry name" value="Alpha_L_fucos"/>
    <property type="match status" value="1"/>
</dbReference>
<dbReference type="InterPro" id="IPR016286">
    <property type="entry name" value="FUC_metazoa-typ"/>
</dbReference>
<dbReference type="SUPFAM" id="SSF51445">
    <property type="entry name" value="(Trans)glycosidases"/>
    <property type="match status" value="1"/>
</dbReference>
<accession>A7SAB9</accession>
<evidence type="ECO:0000313" key="12">
    <source>
        <dbReference type="Proteomes" id="UP000001593"/>
    </source>
</evidence>
<dbReference type="GO" id="GO:0004560">
    <property type="term" value="F:alpha-L-fucosidase activity"/>
    <property type="evidence" value="ECO:0000318"/>
    <property type="project" value="GO_Central"/>
</dbReference>
<evidence type="ECO:0000256" key="8">
    <source>
        <dbReference type="PIRNR" id="PIRNR001092"/>
    </source>
</evidence>
<dbReference type="PANTHER" id="PTHR10030">
    <property type="entry name" value="ALPHA-L-FUCOSIDASE"/>
    <property type="match status" value="1"/>
</dbReference>
<dbReference type="Pfam" id="PF16757">
    <property type="entry name" value="Fucosidase_C"/>
    <property type="match status" value="1"/>
</dbReference>
<protein>
    <recommendedName>
        <fullName evidence="3">alpha-L-fucosidase</fullName>
        <ecNumber evidence="3">3.2.1.51</ecNumber>
    </recommendedName>
</protein>
<dbReference type="AlphaFoldDB" id="A7SAB9"/>
<dbReference type="FunFam" id="3.20.20.80:FF:000027">
    <property type="entry name" value="Alpha-L-fucosidase"/>
    <property type="match status" value="1"/>
</dbReference>
<dbReference type="InterPro" id="IPR000933">
    <property type="entry name" value="Glyco_hydro_29"/>
</dbReference>